<keyword evidence="4 8" id="KW-1003">Cell membrane</keyword>
<feature type="transmembrane region" description="Helical" evidence="8">
    <location>
        <begin position="78"/>
        <end position="95"/>
    </location>
</feature>
<comment type="caution">
    <text evidence="9">The sequence shown here is derived from an EMBL/GenBank/DDBJ whole genome shotgun (WGS) entry which is preliminary data.</text>
</comment>
<evidence type="ECO:0000256" key="6">
    <source>
        <dbReference type="ARBA" id="ARBA00022989"/>
    </source>
</evidence>
<protein>
    <recommendedName>
        <fullName evidence="8">Probable membrane transporter protein</fullName>
    </recommendedName>
</protein>
<feature type="transmembrane region" description="Helical" evidence="8">
    <location>
        <begin position="101"/>
        <end position="119"/>
    </location>
</feature>
<dbReference type="Proteomes" id="UP001139263">
    <property type="component" value="Unassembled WGS sequence"/>
</dbReference>
<evidence type="ECO:0000256" key="3">
    <source>
        <dbReference type="ARBA" id="ARBA00022448"/>
    </source>
</evidence>
<evidence type="ECO:0000256" key="5">
    <source>
        <dbReference type="ARBA" id="ARBA00022692"/>
    </source>
</evidence>
<dbReference type="InterPro" id="IPR052017">
    <property type="entry name" value="TSUP"/>
</dbReference>
<keyword evidence="5 8" id="KW-0812">Transmembrane</keyword>
<evidence type="ECO:0000256" key="4">
    <source>
        <dbReference type="ARBA" id="ARBA00022475"/>
    </source>
</evidence>
<feature type="transmembrane region" description="Helical" evidence="8">
    <location>
        <begin position="204"/>
        <end position="220"/>
    </location>
</feature>
<proteinExistence type="inferred from homology"/>
<organism evidence="9 10">
    <name type="scientific">Sulfoacidibacillus ferrooxidans</name>
    <dbReference type="NCBI Taxonomy" id="2005001"/>
    <lineage>
        <taxon>Bacteria</taxon>
        <taxon>Bacillati</taxon>
        <taxon>Bacillota</taxon>
        <taxon>Bacilli</taxon>
        <taxon>Bacillales</taxon>
        <taxon>Alicyclobacillaceae</taxon>
        <taxon>Sulfoacidibacillus</taxon>
    </lineage>
</organism>
<dbReference type="AlphaFoldDB" id="A0A9X1V7J0"/>
<comment type="subcellular location">
    <subcellularLocation>
        <location evidence="1 8">Cell membrane</location>
        <topology evidence="1 8">Multi-pass membrane protein</topology>
    </subcellularLocation>
</comment>
<evidence type="ECO:0000313" key="9">
    <source>
        <dbReference type="EMBL" id="MCI0182449.1"/>
    </source>
</evidence>
<evidence type="ECO:0000256" key="8">
    <source>
        <dbReference type="RuleBase" id="RU363041"/>
    </source>
</evidence>
<sequence length="254" mass="27398">MHHTLIVLLALIVGGFIAGLFDSVVGGGGVITLPTLLWTGMPPYLALGTNKLAGTFASSTSSFTYFRSKKLYFPLLKWMIPFTFIGALIGADTVLNVNERYLKMIIFIAIVSITVITLWKRHLGKTNAFRGIRLGVIVLAMCVAAVLGFYDGFVGPGTGSFLLFAFLSVFRFDFLEAAGNGRVLNFTSNVAALLLFAVRGKVVYTLGLPMGIAMMIGARVGSRIAVKRGARLIRPLFLIAAVVLSIQMGITVFH</sequence>
<evidence type="ECO:0000256" key="1">
    <source>
        <dbReference type="ARBA" id="ARBA00004651"/>
    </source>
</evidence>
<name>A0A9X1V7J0_9BACL</name>
<accession>A0A9X1V7J0</accession>
<dbReference type="PANTHER" id="PTHR30269:SF0">
    <property type="entry name" value="MEMBRANE TRANSPORTER PROTEIN YFCA-RELATED"/>
    <property type="match status" value="1"/>
</dbReference>
<feature type="transmembrane region" description="Helical" evidence="8">
    <location>
        <begin position="43"/>
        <end position="66"/>
    </location>
</feature>
<gene>
    <name evidence="9" type="primary">yfcA</name>
    <name evidence="9" type="ORF">MM817_00709</name>
</gene>
<evidence type="ECO:0000313" key="10">
    <source>
        <dbReference type="Proteomes" id="UP001139263"/>
    </source>
</evidence>
<evidence type="ECO:0000256" key="2">
    <source>
        <dbReference type="ARBA" id="ARBA00009142"/>
    </source>
</evidence>
<feature type="transmembrane region" description="Helical" evidence="8">
    <location>
        <begin position="232"/>
        <end position="253"/>
    </location>
</feature>
<dbReference type="PANTHER" id="PTHR30269">
    <property type="entry name" value="TRANSMEMBRANE PROTEIN YFCA"/>
    <property type="match status" value="1"/>
</dbReference>
<comment type="similarity">
    <text evidence="2 8">Belongs to the 4-toluene sulfonate uptake permease (TSUP) (TC 2.A.102) family.</text>
</comment>
<dbReference type="Pfam" id="PF01925">
    <property type="entry name" value="TauE"/>
    <property type="match status" value="1"/>
</dbReference>
<feature type="transmembrane region" description="Helical" evidence="8">
    <location>
        <begin position="131"/>
        <end position="150"/>
    </location>
</feature>
<keyword evidence="3" id="KW-0813">Transport</keyword>
<evidence type="ECO:0000256" key="7">
    <source>
        <dbReference type="ARBA" id="ARBA00023136"/>
    </source>
</evidence>
<reference evidence="9" key="1">
    <citation type="submission" date="2022-03" db="EMBL/GenBank/DDBJ databases">
        <title>Draft Genome Sequence of Firmicute Strain S0AB, a Heterotrophic Iron/Sulfur-Oxidizing Extreme Acidophile.</title>
        <authorList>
            <person name="Vergara E."/>
            <person name="Pakostova E."/>
            <person name="Johnson D.B."/>
            <person name="Holmes D.S."/>
        </authorList>
    </citation>
    <scope>NUCLEOTIDE SEQUENCE</scope>
    <source>
        <strain evidence="9">S0AB</strain>
    </source>
</reference>
<keyword evidence="7 8" id="KW-0472">Membrane</keyword>
<dbReference type="GO" id="GO:0005886">
    <property type="term" value="C:plasma membrane"/>
    <property type="evidence" value="ECO:0007669"/>
    <property type="project" value="UniProtKB-SubCell"/>
</dbReference>
<dbReference type="RefSeq" id="WP_241712040.1">
    <property type="nucleotide sequence ID" value="NZ_JALBUF010000001.1"/>
</dbReference>
<dbReference type="EMBL" id="JALBUF010000001">
    <property type="protein sequence ID" value="MCI0182449.1"/>
    <property type="molecule type" value="Genomic_DNA"/>
</dbReference>
<keyword evidence="6 8" id="KW-1133">Transmembrane helix</keyword>
<keyword evidence="10" id="KW-1185">Reference proteome</keyword>
<dbReference type="InterPro" id="IPR002781">
    <property type="entry name" value="TM_pro_TauE-like"/>
</dbReference>